<comment type="cofactor">
    <cofactor evidence="1">
        <name>Mg(2+)</name>
        <dbReference type="ChEBI" id="CHEBI:18420"/>
    </cofactor>
</comment>
<proteinExistence type="inferred from homology"/>
<name>A0A430AWJ7_9ENTE</name>
<evidence type="ECO:0000256" key="2">
    <source>
        <dbReference type="ARBA" id="ARBA00005983"/>
    </source>
</evidence>
<dbReference type="NCBIfam" id="TIGR00147">
    <property type="entry name" value="YegS/Rv2252/BmrU family lipid kinase"/>
    <property type="match status" value="1"/>
</dbReference>
<organism evidence="10 11">
    <name type="scientific">Vagococcus acidifermentans</name>
    <dbReference type="NCBI Taxonomy" id="564710"/>
    <lineage>
        <taxon>Bacteria</taxon>
        <taxon>Bacillati</taxon>
        <taxon>Bacillota</taxon>
        <taxon>Bacilli</taxon>
        <taxon>Lactobacillales</taxon>
        <taxon>Enterococcaceae</taxon>
        <taxon>Vagococcus</taxon>
    </lineage>
</organism>
<dbReference type="GO" id="GO:0008654">
    <property type="term" value="P:phospholipid biosynthetic process"/>
    <property type="evidence" value="ECO:0007669"/>
    <property type="project" value="UniProtKB-KW"/>
</dbReference>
<dbReference type="Pfam" id="PF19279">
    <property type="entry name" value="YegS_C"/>
    <property type="match status" value="1"/>
</dbReference>
<dbReference type="Proteomes" id="UP000286773">
    <property type="component" value="Unassembled WGS sequence"/>
</dbReference>
<dbReference type="OrthoDB" id="9786026at2"/>
<evidence type="ECO:0000313" key="11">
    <source>
        <dbReference type="Proteomes" id="UP000286773"/>
    </source>
</evidence>
<keyword evidence="4" id="KW-0547">Nucleotide-binding</keyword>
<dbReference type="Pfam" id="PF00781">
    <property type="entry name" value="DAGK_cat"/>
    <property type="match status" value="1"/>
</dbReference>
<dbReference type="AlphaFoldDB" id="A0A430AWJ7"/>
<feature type="domain" description="DAGKc" evidence="9">
    <location>
        <begin position="1"/>
        <end position="145"/>
    </location>
</feature>
<dbReference type="InterPro" id="IPR001206">
    <property type="entry name" value="Diacylglycerol_kinase_cat_dom"/>
</dbReference>
<dbReference type="PROSITE" id="PS50146">
    <property type="entry name" value="DAGK"/>
    <property type="match status" value="1"/>
</dbReference>
<dbReference type="InterPro" id="IPR017438">
    <property type="entry name" value="ATP-NAD_kinase_N"/>
</dbReference>
<gene>
    <name evidence="10" type="ORF">CBF27_05530</name>
</gene>
<keyword evidence="7" id="KW-0444">Lipid biosynthesis</keyword>
<dbReference type="PANTHER" id="PTHR12358:SF54">
    <property type="entry name" value="SPHINGOSINE KINASE RELATED PROTEIN"/>
    <property type="match status" value="1"/>
</dbReference>
<dbReference type="RefSeq" id="WP_126813237.1">
    <property type="nucleotide sequence ID" value="NZ_NGKC01000005.1"/>
</dbReference>
<reference evidence="10 11" key="1">
    <citation type="submission" date="2017-05" db="EMBL/GenBank/DDBJ databases">
        <title>Vagococcus spp. assemblies.</title>
        <authorList>
            <person name="Gulvik C.A."/>
        </authorList>
    </citation>
    <scope>NUCLEOTIDE SEQUENCE [LARGE SCALE GENOMIC DNA]</scope>
    <source>
        <strain evidence="10 11">LMG 24798</strain>
    </source>
</reference>
<dbReference type="GO" id="GO:0016301">
    <property type="term" value="F:kinase activity"/>
    <property type="evidence" value="ECO:0007669"/>
    <property type="project" value="UniProtKB-KW"/>
</dbReference>
<comment type="similarity">
    <text evidence="2">Belongs to the diacylglycerol/lipid kinase family.</text>
</comment>
<keyword evidence="7" id="KW-0443">Lipid metabolism</keyword>
<dbReference type="Gene3D" id="2.60.200.40">
    <property type="match status" value="1"/>
</dbReference>
<evidence type="ECO:0000313" key="10">
    <source>
        <dbReference type="EMBL" id="RSU12437.1"/>
    </source>
</evidence>
<keyword evidence="5" id="KW-0418">Kinase</keyword>
<dbReference type="EMBL" id="NGKC01000005">
    <property type="protein sequence ID" value="RSU12437.1"/>
    <property type="molecule type" value="Genomic_DNA"/>
</dbReference>
<evidence type="ECO:0000256" key="8">
    <source>
        <dbReference type="ARBA" id="ARBA00023264"/>
    </source>
</evidence>
<dbReference type="Gene3D" id="3.40.50.10330">
    <property type="entry name" value="Probable inorganic polyphosphate/atp-NAD kinase, domain 1"/>
    <property type="match status" value="1"/>
</dbReference>
<keyword evidence="7" id="KW-0594">Phospholipid biosynthesis</keyword>
<sequence length="320" mass="35213">MTEFFLHLIVNEHAGAGKGGQTAKLVIDNLEKQQIAYTVYKTEHPKHAIDLAAAVAAEKLVPWHEETDKQEPFPLLVVIGGDGTLHEVVNALAEQPLIPVAYIPAGSGNDFARAAKISRQPEEALRHLLTTTKPKELTILSYTEAIAEEQQLFVNNVGIGLDAAIVAAANASENKARLNKFNFGSLSYLSAALKILFRQKGFPISVSANGQTIAFEHAFLCTTTNHPYFGGGVAIDPLADVTQDEFSLIVVERIPLIKIFYLMLLLIRKKHLTSAHVHRFVSRHLQIVSTVPQAGQTDGEEMGVRPYDIQFSTAKRLFWL</sequence>
<evidence type="ECO:0000256" key="3">
    <source>
        <dbReference type="ARBA" id="ARBA00022679"/>
    </source>
</evidence>
<dbReference type="PANTHER" id="PTHR12358">
    <property type="entry name" value="SPHINGOSINE KINASE"/>
    <property type="match status" value="1"/>
</dbReference>
<comment type="caution">
    <text evidence="10">The sequence shown here is derived from an EMBL/GenBank/DDBJ whole genome shotgun (WGS) entry which is preliminary data.</text>
</comment>
<dbReference type="SUPFAM" id="SSF111331">
    <property type="entry name" value="NAD kinase/diacylglycerol kinase-like"/>
    <property type="match status" value="1"/>
</dbReference>
<dbReference type="InterPro" id="IPR050187">
    <property type="entry name" value="Lipid_Phosphate_FormReg"/>
</dbReference>
<dbReference type="InterPro" id="IPR016064">
    <property type="entry name" value="NAD/diacylglycerol_kinase_sf"/>
</dbReference>
<evidence type="ECO:0000256" key="4">
    <source>
        <dbReference type="ARBA" id="ARBA00022741"/>
    </source>
</evidence>
<keyword evidence="3" id="KW-0808">Transferase</keyword>
<evidence type="ECO:0000256" key="1">
    <source>
        <dbReference type="ARBA" id="ARBA00001946"/>
    </source>
</evidence>
<dbReference type="SMART" id="SM00046">
    <property type="entry name" value="DAGKc"/>
    <property type="match status" value="1"/>
</dbReference>
<evidence type="ECO:0000256" key="6">
    <source>
        <dbReference type="ARBA" id="ARBA00022840"/>
    </source>
</evidence>
<evidence type="ECO:0000259" key="9">
    <source>
        <dbReference type="PROSITE" id="PS50146"/>
    </source>
</evidence>
<accession>A0A430AWJ7</accession>
<keyword evidence="11" id="KW-1185">Reference proteome</keyword>
<keyword evidence="6" id="KW-0067">ATP-binding</keyword>
<dbReference type="GO" id="GO:0005524">
    <property type="term" value="F:ATP binding"/>
    <property type="evidence" value="ECO:0007669"/>
    <property type="project" value="UniProtKB-KW"/>
</dbReference>
<keyword evidence="8" id="KW-1208">Phospholipid metabolism</keyword>
<evidence type="ECO:0000256" key="7">
    <source>
        <dbReference type="ARBA" id="ARBA00023209"/>
    </source>
</evidence>
<evidence type="ECO:0000256" key="5">
    <source>
        <dbReference type="ARBA" id="ARBA00022777"/>
    </source>
</evidence>
<dbReference type="InterPro" id="IPR005218">
    <property type="entry name" value="Diacylglycerol/lipid_kinase"/>
</dbReference>
<dbReference type="InterPro" id="IPR045540">
    <property type="entry name" value="YegS/DAGK_C"/>
</dbReference>
<protein>
    <recommendedName>
        <fullName evidence="9">DAGKc domain-containing protein</fullName>
    </recommendedName>
</protein>